<dbReference type="PIRSF" id="PIRSF000194">
    <property type="entry name" value="DHFR"/>
    <property type="match status" value="1"/>
</dbReference>
<evidence type="ECO:0000256" key="1">
    <source>
        <dbReference type="ARBA" id="ARBA00004903"/>
    </source>
</evidence>
<evidence type="ECO:0000256" key="9">
    <source>
        <dbReference type="RuleBase" id="RU004474"/>
    </source>
</evidence>
<comment type="pathway">
    <text evidence="1 8">Cofactor biosynthesis; tetrahydrofolate biosynthesis; 5,6,7,8-tetrahydrofolate from 7,8-dihydrofolate: step 1/1.</text>
</comment>
<accession>M2TPY6</accession>
<dbReference type="InterPro" id="IPR001796">
    <property type="entry name" value="DHFR_dom"/>
</dbReference>
<dbReference type="UniPathway" id="UPA00077">
    <property type="reaction ID" value="UER00158"/>
</dbReference>
<feature type="domain" description="DHFR" evidence="10">
    <location>
        <begin position="9"/>
        <end position="172"/>
    </location>
</feature>
<gene>
    <name evidence="11" type="ORF">C725_0788</name>
</gene>
<dbReference type="SUPFAM" id="SSF53597">
    <property type="entry name" value="Dihydrofolate reductase-like"/>
    <property type="match status" value="1"/>
</dbReference>
<dbReference type="PRINTS" id="PR00070">
    <property type="entry name" value="DHFR"/>
</dbReference>
<dbReference type="PROSITE" id="PS51330">
    <property type="entry name" value="DHFR_2"/>
    <property type="match status" value="1"/>
</dbReference>
<dbReference type="PROSITE" id="PS00075">
    <property type="entry name" value="DHFR_1"/>
    <property type="match status" value="1"/>
</dbReference>
<dbReference type="PATRIC" id="fig|1234595.3.peg.787"/>
<comment type="catalytic activity">
    <reaction evidence="8">
        <text>(6S)-5,6,7,8-tetrahydrofolate + NADP(+) = 7,8-dihydrofolate + NADPH + H(+)</text>
        <dbReference type="Rhea" id="RHEA:15009"/>
        <dbReference type="ChEBI" id="CHEBI:15378"/>
        <dbReference type="ChEBI" id="CHEBI:57451"/>
        <dbReference type="ChEBI" id="CHEBI:57453"/>
        <dbReference type="ChEBI" id="CHEBI:57783"/>
        <dbReference type="ChEBI" id="CHEBI:58349"/>
        <dbReference type="EC" id="1.5.1.3"/>
    </reaction>
</comment>
<comment type="caution">
    <text evidence="11">The sequence shown here is derived from an EMBL/GenBank/DDBJ whole genome shotgun (WGS) entry which is preliminary data.</text>
</comment>
<dbReference type="GO" id="GO:0005829">
    <property type="term" value="C:cytosol"/>
    <property type="evidence" value="ECO:0007669"/>
    <property type="project" value="TreeGrafter"/>
</dbReference>
<evidence type="ECO:0000256" key="5">
    <source>
        <dbReference type="ARBA" id="ARBA00022857"/>
    </source>
</evidence>
<dbReference type="EMBL" id="AMRV01000002">
    <property type="protein sequence ID" value="EMD83816.1"/>
    <property type="molecule type" value="Genomic_DNA"/>
</dbReference>
<dbReference type="CDD" id="cd00209">
    <property type="entry name" value="DHFR"/>
    <property type="match status" value="1"/>
</dbReference>
<dbReference type="PANTHER" id="PTHR48069:SF3">
    <property type="entry name" value="DIHYDROFOLATE REDUCTASE"/>
    <property type="match status" value="1"/>
</dbReference>
<dbReference type="GO" id="GO:0046654">
    <property type="term" value="P:tetrahydrofolate biosynthetic process"/>
    <property type="evidence" value="ECO:0007669"/>
    <property type="project" value="UniProtKB-UniPathway"/>
</dbReference>
<sequence length="173" mass="19317">MAIAPYRPSLILVVARAENRVIGRDGGMPWRLPDDLKHFKRLTVGRPCIMGRRTFESLPGGALKGRQNIVLTRQRNWQAEGASTAPNLAEAIAAAGLDPRARAPEIMVIGGAEIYALTLPSATRIELTEVHARPEGDTFFPELEPERWRETRRERHTGPEGQPDFSFVTLERI</sequence>
<proteinExistence type="inferred from homology"/>
<dbReference type="GO" id="GO:0046452">
    <property type="term" value="P:dihydrofolate metabolic process"/>
    <property type="evidence" value="ECO:0007669"/>
    <property type="project" value="TreeGrafter"/>
</dbReference>
<dbReference type="InterPro" id="IPR017925">
    <property type="entry name" value="DHFR_CS"/>
</dbReference>
<keyword evidence="6 8" id="KW-0560">Oxidoreductase</keyword>
<dbReference type="FunFam" id="3.40.430.10:FF:000001">
    <property type="entry name" value="Dihydrofolate reductase"/>
    <property type="match status" value="1"/>
</dbReference>
<dbReference type="InterPro" id="IPR012259">
    <property type="entry name" value="DHFR"/>
</dbReference>
<keyword evidence="12" id="KW-1185">Reference proteome</keyword>
<keyword evidence="4 8" id="KW-0554">One-carbon metabolism</keyword>
<evidence type="ECO:0000313" key="11">
    <source>
        <dbReference type="EMBL" id="EMD83816.1"/>
    </source>
</evidence>
<dbReference type="GO" id="GO:0004146">
    <property type="term" value="F:dihydrofolate reductase activity"/>
    <property type="evidence" value="ECO:0007669"/>
    <property type="project" value="UniProtKB-EC"/>
</dbReference>
<evidence type="ECO:0000313" key="12">
    <source>
        <dbReference type="Proteomes" id="UP000011717"/>
    </source>
</evidence>
<evidence type="ECO:0000259" key="10">
    <source>
        <dbReference type="PROSITE" id="PS51330"/>
    </source>
</evidence>
<dbReference type="Pfam" id="PF00186">
    <property type="entry name" value="DHFR_1"/>
    <property type="match status" value="1"/>
</dbReference>
<evidence type="ECO:0000256" key="7">
    <source>
        <dbReference type="ARBA" id="ARBA00025067"/>
    </source>
</evidence>
<dbReference type="InterPro" id="IPR024072">
    <property type="entry name" value="DHFR-like_dom_sf"/>
</dbReference>
<dbReference type="RefSeq" id="WP_008600282.1">
    <property type="nucleotide sequence ID" value="NZ_AMRV01000002.1"/>
</dbReference>
<evidence type="ECO:0000256" key="6">
    <source>
        <dbReference type="ARBA" id="ARBA00023002"/>
    </source>
</evidence>
<protein>
    <recommendedName>
        <fullName evidence="3 8">Dihydrofolate reductase</fullName>
        <ecNumber evidence="3 8">1.5.1.3</ecNumber>
    </recommendedName>
</protein>
<organism evidence="11 12">
    <name type="scientific">Pacificimonas flava</name>
    <dbReference type="NCBI Taxonomy" id="1234595"/>
    <lineage>
        <taxon>Bacteria</taxon>
        <taxon>Pseudomonadati</taxon>
        <taxon>Pseudomonadota</taxon>
        <taxon>Alphaproteobacteria</taxon>
        <taxon>Sphingomonadales</taxon>
        <taxon>Sphingosinicellaceae</taxon>
        <taxon>Pacificimonas</taxon>
    </lineage>
</organism>
<dbReference type="Gene3D" id="3.40.430.10">
    <property type="entry name" value="Dihydrofolate Reductase, subunit A"/>
    <property type="match status" value="1"/>
</dbReference>
<dbReference type="Proteomes" id="UP000011717">
    <property type="component" value="Unassembled WGS sequence"/>
</dbReference>
<dbReference type="GO" id="GO:0006730">
    <property type="term" value="P:one-carbon metabolic process"/>
    <property type="evidence" value="ECO:0007669"/>
    <property type="project" value="UniProtKB-KW"/>
</dbReference>
<evidence type="ECO:0000256" key="4">
    <source>
        <dbReference type="ARBA" id="ARBA00022563"/>
    </source>
</evidence>
<name>M2TPY6_9SPHN</name>
<reference evidence="11 12" key="1">
    <citation type="journal article" date="2013" name="Genome Announc.">
        <title>Draft Genome Sequence of Strain JLT2015T, Belonging to the Family Sphingomonadaceae of the Alphaproteobacteria.</title>
        <authorList>
            <person name="Tang K."/>
            <person name="Liu K."/>
            <person name="Li S."/>
            <person name="Jiao N."/>
        </authorList>
    </citation>
    <scope>NUCLEOTIDE SEQUENCE [LARGE SCALE GENOMIC DNA]</scope>
    <source>
        <strain evidence="11 12">JLT2015</strain>
    </source>
</reference>
<evidence type="ECO:0000256" key="2">
    <source>
        <dbReference type="ARBA" id="ARBA00009539"/>
    </source>
</evidence>
<dbReference type="GO" id="GO:0070401">
    <property type="term" value="F:NADP+ binding"/>
    <property type="evidence" value="ECO:0007669"/>
    <property type="project" value="UniProtKB-ARBA"/>
</dbReference>
<dbReference type="AlphaFoldDB" id="M2TPY6"/>
<keyword evidence="5 8" id="KW-0521">NADP</keyword>
<dbReference type="OrthoDB" id="9804315at2"/>
<comment type="similarity">
    <text evidence="2 8 9">Belongs to the dihydrofolate reductase family.</text>
</comment>
<dbReference type="PANTHER" id="PTHR48069">
    <property type="entry name" value="DIHYDROFOLATE REDUCTASE"/>
    <property type="match status" value="1"/>
</dbReference>
<comment type="function">
    <text evidence="7 8">Key enzyme in folate metabolism. Catalyzes an essential reaction for de novo glycine and purine synthesis, and for DNA precursor synthesis.</text>
</comment>
<dbReference type="GO" id="GO:0046655">
    <property type="term" value="P:folic acid metabolic process"/>
    <property type="evidence" value="ECO:0007669"/>
    <property type="project" value="TreeGrafter"/>
</dbReference>
<dbReference type="EC" id="1.5.1.3" evidence="3 8"/>
<evidence type="ECO:0000256" key="3">
    <source>
        <dbReference type="ARBA" id="ARBA00012856"/>
    </source>
</evidence>
<evidence type="ECO:0000256" key="8">
    <source>
        <dbReference type="PIRNR" id="PIRNR000194"/>
    </source>
</evidence>